<dbReference type="RefSeq" id="YP_009443832.1">
    <property type="nucleotide sequence ID" value="NC_036359.1"/>
</dbReference>
<dbReference type="SUPFAM" id="SSF52540">
    <property type="entry name" value="P-loop containing nucleoside triphosphate hydrolases"/>
    <property type="match status" value="1"/>
</dbReference>
<keyword evidence="5 6" id="KW-0067">ATP-binding</keyword>
<comment type="subcellular location">
    <subcellularLocation>
        <location evidence="6">Plastid</location>
        <location evidence="6">Chloroplast stroma</location>
    </subcellularLocation>
</comment>
<dbReference type="GeneID" id="35094058"/>
<keyword evidence="4 6" id="KW-0547">Nucleotide-binding</keyword>
<dbReference type="GO" id="GO:0005524">
    <property type="term" value="F:ATP binding"/>
    <property type="evidence" value="ECO:0007669"/>
    <property type="project" value="UniProtKB-KW"/>
</dbReference>
<dbReference type="GO" id="GO:0009570">
    <property type="term" value="C:chloroplast stroma"/>
    <property type="evidence" value="ECO:0007669"/>
    <property type="project" value="UniProtKB-SubCell"/>
</dbReference>
<protein>
    <recommendedName>
        <fullName evidence="6">Protein Ycf2</fullName>
    </recommendedName>
</protein>
<comment type="function">
    <text evidence="1 6">Probable ATPase of unknown function. Its presence in a non-photosynthetic plant (Epifagus virginiana) and experiments in tobacco indicate that it has an essential function which is probably not related to photosynthesis.</text>
</comment>
<dbReference type="InterPro" id="IPR003959">
    <property type="entry name" value="ATPase_AAA_core"/>
</dbReference>
<dbReference type="SMART" id="SM00382">
    <property type="entry name" value="AAA"/>
    <property type="match status" value="1"/>
</dbReference>
<dbReference type="EMBL" id="MF155666">
    <property type="protein sequence ID" value="ATU07032.1"/>
    <property type="molecule type" value="Genomic_DNA"/>
</dbReference>
<dbReference type="InterPro" id="IPR056777">
    <property type="entry name" value="Ycf2_N"/>
</dbReference>
<gene>
    <name evidence="6 8" type="primary">ycf2</name>
</gene>
<comment type="similarity">
    <text evidence="2 6">Belongs to the Ycf2 family.</text>
</comment>
<keyword evidence="3 8" id="KW-0934">Plastid</keyword>
<dbReference type="Gene3D" id="3.40.50.300">
    <property type="entry name" value="P-loop containing nucleotide triphosphate hydrolases"/>
    <property type="match status" value="1"/>
</dbReference>
<sequence>MKRHPLKSWILELREILREIKNSHNLVDSWTKFDSVGSFTHIFFHQERFMKLFDPRIWSILLSRDSQGSTSNRYFTIKGVVLLAVAVLIYRINNRNMVERKNLYLVGLLPIPMNSIGPRNETLEESFGSSNINRLIVSLLYLPKGKKISESCFMDPKESTWVLPITKKCIMPESNWGSRWWRNRIGKKRDYSCKISNETVAGIEISFKEKDIKYLESPFVSYTDDPIRKDHDWELFDRLSPRKKRNISNLNSGQLCEILVKHWICYLMSAFREKRPIEVEGFFKQQGAGSTIQSNDIEHVSHLLSRNKWGISLQNCAQFHMWQFRQDLFVSWGKNPHESDFFRNVSRENWIWLDNVWLVNKDRFFSKVRNVSSNMQYDSTRSIFVQVTDSSQLKGSSDQSRDHFDSISNEDSEYHTLINQREIQQLKERSILWDPSFLQTERTEIESDRFPKCLSGDSSMSRLFTEREKKMNNHLLPEEIEEFIGNPTRSIRSFFSDHLSELHLGSNPTEGSTRDQKLLKKQQDFSFVPSRRSENKEMVDIFKIITYLQKTVSIHPISSDPGCDMVPKDEPDMDSSNKISFLNQNSFNVSNQFFLMNRSDRNFEYGIQRDQIGNDTLNHRTIMKYTINQHLSNLKKSQKKWFDPLISRTERSVNRDPDAYRYKWSNGSKNFQEHLEHFVSEQKSRFQVVFDQLRINQYSIDWSEVIDKQDFSKSLRFFLSKSLLFLSKSLPFFFVSIGNIPIHRSEIHIYELKGPNDQLCNQLLESIGVQIVHLNKLKSFLLDDHDTSQKSKFLINGGRISPFLFNKIPKRMIDSFHTRNNRRKSFDNTDSYFSMISHDRDNWLNPAKPFHRSSLISSFYKANRLRFLNNPHHFWLYCNKRFPFYVEKARINNYDLTYGQFLNILFIRNKIFSLCVGKGKKKHVFGERDTISPIESQVSNIFIPNDFLQSGDETYNLYKSFHFPIRSAPFVRRALYSIADISGTPLTEGQIVNFERTYCQPLSDMNPSDSEGKNLHQYFNFNSNMGLIHTPYSEKYLPSKKRKKRSLCLKKCVEKRQMYRTFRRDSAFSNLSKWNLFQTYMPWFLTSTGCKYLNLTLLDTFSGLLPILSSSQKFVSIFHDIMHGSDISRPILQNKLWKNRPQWNLISEISSKCLHDLLLSEEMIRRNNESPVPLNWAHLRSPNARELLYSILFLLLVVGYLVRTHLLFVSRASSELQTEFEKIKSLMIPSYMIELRKLLDGYPTSELNSFWLKNLFLVALKQLGDSLEEIRGSASGGKSIRSKKKYLNRNLIDIMDLISIIPNPINRITFSRNTRHLSRTSKEIYSLIRKRKNVNGGWIDDKIESWVANSDSIDDEEEREFLVQFSTLTTEKRIDQILLSLTHSDHLSKNDSGYQMIEQPGSVYLRYLVDIHKKNLMNYEFNRSCLAERRVFLAHYQTITYSQTSCGANRFHFPSHGKPFSLRLALSPSRGILVIGSIGTGRSYLVKYLATNSYVPFITVFPNKFLDNRPKGYRYRIDDINIDDIHIDDSDDIDDSEDIDDDLDTELLTMTNALTMYMTPKIDRFDITLRFELAKAMSPCIIWIPNIHDLYANESNYLSLGLLVNHLSRDCERCSTRNILVIASTHIPRKVDPALIAPNKSNTCIKIRRLLIPQQRKHFFTLSYTRGFHLENKMFHTNGFGSITMGSNARDLVALTNEALSISITQKKSIIDTNTIRSALHKKTWDLRAHVRSVQDHGILFYQIGRAVAQNVLLSNCLIDPISIYMKKNLCKEGDSYLYKWYFELGTSMKKLTILLYLLSCSAGSVAQDLWSPPGPDEKNGNASYGFVENDSDLVHGLLEVEGALVGSSRTEKDCSQFDNDRVTLLLRSEPRNPLDMMQNGSCSIVDQRFLYEKTEFEEGEGEGALDPQQLEEDFFNHIVWAPRIWHPCGNLLDCIERPNELGFPYWARSFRGKWIIYHEEDELQENDSEFLQSETLQYQTRDRSSKEQGFFRISQFIWDPADPLDNELFKEDNELFKDQPFVSVFSRREFFADQEMLKGLLILTSRKKTPTSIYKRWLIKNKQEKHKHFELLIHRQRWLRTNSSLSNGSFPSNTLSESYQYLSNLFLSNGTLLDQMTKTLLRKRWLFPDEMKHLIHVIVTGERFPIP</sequence>
<feature type="domain" description="AAA+ ATPase" evidence="7">
    <location>
        <begin position="1468"/>
        <end position="1651"/>
    </location>
</feature>
<evidence type="ECO:0000256" key="1">
    <source>
        <dbReference type="ARBA" id="ARBA00002329"/>
    </source>
</evidence>
<dbReference type="CDD" id="cd19505">
    <property type="entry name" value="RecA-like_Ycf2"/>
    <property type="match status" value="1"/>
</dbReference>
<dbReference type="PANTHER" id="PTHR33078">
    <property type="entry name" value="PROTEIN YCF2-RELATED"/>
    <property type="match status" value="1"/>
</dbReference>
<dbReference type="InterPro" id="IPR027417">
    <property type="entry name" value="P-loop_NTPase"/>
</dbReference>
<proteinExistence type="inferred from homology"/>
<dbReference type="GO" id="GO:0016887">
    <property type="term" value="F:ATP hydrolysis activity"/>
    <property type="evidence" value="ECO:0007669"/>
    <property type="project" value="InterPro"/>
</dbReference>
<evidence type="ECO:0000256" key="6">
    <source>
        <dbReference type="HAMAP-Rule" id="MF_01330"/>
    </source>
</evidence>
<dbReference type="HAMAP" id="MF_01330">
    <property type="entry name" value="Ycf2"/>
    <property type="match status" value="1"/>
</dbReference>
<dbReference type="InterPro" id="IPR008543">
    <property type="entry name" value="Uncharacterised_Ycf2"/>
</dbReference>
<organism evidence="8">
    <name type="scientific">Aconitum sinomontanum</name>
    <dbReference type="NCBI Taxonomy" id="215066"/>
    <lineage>
        <taxon>Eukaryota</taxon>
        <taxon>Viridiplantae</taxon>
        <taxon>Streptophyta</taxon>
        <taxon>Embryophyta</taxon>
        <taxon>Tracheophyta</taxon>
        <taxon>Spermatophyta</taxon>
        <taxon>Magnoliopsida</taxon>
        <taxon>Ranunculales</taxon>
        <taxon>Ranunculaceae</taxon>
        <taxon>Ranunculoideae</taxon>
        <taxon>Delphinieae</taxon>
        <taxon>Aconitum</taxon>
    </lineage>
</organism>
<evidence type="ECO:0000256" key="4">
    <source>
        <dbReference type="ARBA" id="ARBA00022741"/>
    </source>
</evidence>
<evidence type="ECO:0000256" key="5">
    <source>
        <dbReference type="ARBA" id="ARBA00022840"/>
    </source>
</evidence>
<geneLocation type="chloroplast" evidence="8"/>
<reference evidence="8" key="1">
    <citation type="journal article" date="2017" name="J. Anim. Genet.">
        <title>A comparison of chloroplast genome sequences in Aconitum (Ranunculaceae): a traditional herbal medicinal genus.</title>
        <authorList>
            <person name="Kong H."/>
            <person name="Gong W."/>
        </authorList>
    </citation>
    <scope>NUCLEOTIDE SEQUENCE</scope>
</reference>
<evidence type="ECO:0000259" key="7">
    <source>
        <dbReference type="SMART" id="SM00382"/>
    </source>
</evidence>
<dbReference type="Pfam" id="PF00004">
    <property type="entry name" value="AAA"/>
    <property type="match status" value="1"/>
</dbReference>
<dbReference type="Pfam" id="PF05695">
    <property type="entry name" value="Ycf2"/>
    <property type="match status" value="2"/>
</dbReference>
<keyword evidence="8" id="KW-0150">Chloroplast</keyword>
<name>A0A2D3C2S0_9MAGN</name>
<evidence type="ECO:0000256" key="2">
    <source>
        <dbReference type="ARBA" id="ARBA00009361"/>
    </source>
</evidence>
<accession>A0A2D3C2S0</accession>
<dbReference type="PANTHER" id="PTHR33078:SF100">
    <property type="entry name" value="PROTEIN YCF2"/>
    <property type="match status" value="1"/>
</dbReference>
<dbReference type="InterPro" id="IPR003593">
    <property type="entry name" value="AAA+_ATPase"/>
</dbReference>
<evidence type="ECO:0000256" key="3">
    <source>
        <dbReference type="ARBA" id="ARBA00022640"/>
    </source>
</evidence>
<evidence type="ECO:0000313" key="8">
    <source>
        <dbReference type="EMBL" id="ATU07032.1"/>
    </source>
</evidence>
<feature type="binding site" evidence="6">
    <location>
        <begin position="1476"/>
        <end position="1483"/>
    </location>
    <ligand>
        <name>ATP</name>
        <dbReference type="ChEBI" id="CHEBI:30616"/>
    </ligand>
</feature>